<dbReference type="PANTHER" id="PTHR11014:SF63">
    <property type="entry name" value="METALLOPEPTIDASE, PUTATIVE (AFU_ORTHOLOGUE AFUA_6G09600)-RELATED"/>
    <property type="match status" value="1"/>
</dbReference>
<protein>
    <submittedName>
        <fullName evidence="2">Amidohydrolase</fullName>
    </submittedName>
</protein>
<dbReference type="Pfam" id="PF07687">
    <property type="entry name" value="M20_dimer"/>
    <property type="match status" value="1"/>
</dbReference>
<dbReference type="InterPro" id="IPR036264">
    <property type="entry name" value="Bact_exopeptidase_dim_dom"/>
</dbReference>
<dbReference type="Proteomes" id="UP001209083">
    <property type="component" value="Chromosome"/>
</dbReference>
<organism evidence="2 3">
    <name type="scientific">Saxibacter everestensis</name>
    <dbReference type="NCBI Taxonomy" id="2909229"/>
    <lineage>
        <taxon>Bacteria</taxon>
        <taxon>Bacillati</taxon>
        <taxon>Actinomycetota</taxon>
        <taxon>Actinomycetes</taxon>
        <taxon>Micrococcales</taxon>
        <taxon>Brevibacteriaceae</taxon>
        <taxon>Saxibacter</taxon>
    </lineage>
</organism>
<gene>
    <name evidence="2" type="ORF">LWF01_18435</name>
</gene>
<proteinExistence type="predicted"/>
<accession>A0ABY8QV21</accession>
<evidence type="ECO:0000313" key="2">
    <source>
        <dbReference type="EMBL" id="WGW12035.1"/>
    </source>
</evidence>
<dbReference type="SUPFAM" id="SSF55031">
    <property type="entry name" value="Bacterial exopeptidase dimerisation domain"/>
    <property type="match status" value="1"/>
</dbReference>
<reference evidence="2 3" key="1">
    <citation type="submission" date="2023-05" db="EMBL/GenBank/DDBJ databases">
        <title>Lithophilousrod everest ZFBP1038 complete genpme.</title>
        <authorList>
            <person name="Tian M."/>
        </authorList>
    </citation>
    <scope>NUCLEOTIDE SEQUENCE [LARGE SCALE GENOMIC DNA]</scope>
    <source>
        <strain evidence="2 3">ZFBP1038</strain>
    </source>
</reference>
<name>A0ABY8QV21_9MICO</name>
<feature type="domain" description="Peptidase M20 dimerisation" evidence="1">
    <location>
        <begin position="200"/>
        <end position="297"/>
    </location>
</feature>
<dbReference type="RefSeq" id="WP_349638831.1">
    <property type="nucleotide sequence ID" value="NZ_CP090958.1"/>
</dbReference>
<sequence>MSQNSVAERTAAMLSEEHIANLVELYKDLHAHPELSMQEVRTAGIVAERLAKAGYEVTEAIGQTGVVGVLRNGEGATILLRGDMDGLPVREQTDLPYASTFQGTTPEGETTYAMHACGHDVHTTALLGTAEALAAHRDNWSGTVVICAQPAEETGEGAVAMLNDGLMTRFPRPDICLGQHTGPAREGTILHRSGIMMSAAANVTIKLFGKGGHASQPESCVDPVVAGAYLVTRLQTIISREVPPSDAALLSITMFHAGSKANIIPNDATITMNLRVRSDQRKQQILAGIERIAKAESEAAGLVAPPEITVFSNFPVTVNDGAVVDRVRTTHEELFGDAVVEGPVLMGSEDFSEFGIPGENRYDGDPIPYAYWFFGITDPELFDAADGDDFFAKMANVPVNHTDRYAPSTPEPTVRLATKLLTSAALTYL</sequence>
<dbReference type="SUPFAM" id="SSF53187">
    <property type="entry name" value="Zn-dependent exopeptidases"/>
    <property type="match status" value="1"/>
</dbReference>
<dbReference type="InterPro" id="IPR002933">
    <property type="entry name" value="Peptidase_M20"/>
</dbReference>
<dbReference type="InterPro" id="IPR011650">
    <property type="entry name" value="Peptidase_M20_dimer"/>
</dbReference>
<dbReference type="Gene3D" id="3.40.630.10">
    <property type="entry name" value="Zn peptidases"/>
    <property type="match status" value="1"/>
</dbReference>
<dbReference type="NCBIfam" id="TIGR01891">
    <property type="entry name" value="amidohydrolases"/>
    <property type="match status" value="1"/>
</dbReference>
<evidence type="ECO:0000313" key="3">
    <source>
        <dbReference type="Proteomes" id="UP001209083"/>
    </source>
</evidence>
<dbReference type="PANTHER" id="PTHR11014">
    <property type="entry name" value="PEPTIDASE M20 FAMILY MEMBER"/>
    <property type="match status" value="1"/>
</dbReference>
<keyword evidence="3" id="KW-1185">Reference proteome</keyword>
<dbReference type="EMBL" id="CP090958">
    <property type="protein sequence ID" value="WGW12035.1"/>
    <property type="molecule type" value="Genomic_DNA"/>
</dbReference>
<evidence type="ECO:0000259" key="1">
    <source>
        <dbReference type="Pfam" id="PF07687"/>
    </source>
</evidence>
<dbReference type="InterPro" id="IPR017439">
    <property type="entry name" value="Amidohydrolase"/>
</dbReference>
<dbReference type="Gene3D" id="3.30.70.360">
    <property type="match status" value="1"/>
</dbReference>
<dbReference type="Pfam" id="PF01546">
    <property type="entry name" value="Peptidase_M20"/>
    <property type="match status" value="1"/>
</dbReference>